<evidence type="ECO:0000313" key="9">
    <source>
        <dbReference type="Proteomes" id="UP000799767"/>
    </source>
</evidence>
<keyword evidence="9" id="KW-1185">Reference proteome</keyword>
<dbReference type="Proteomes" id="UP000799767">
    <property type="component" value="Unassembled WGS sequence"/>
</dbReference>
<protein>
    <submittedName>
        <fullName evidence="8">FAD dependent oxidoreductase</fullName>
    </submittedName>
</protein>
<dbReference type="EMBL" id="MU001643">
    <property type="protein sequence ID" value="KAF2478913.1"/>
    <property type="molecule type" value="Genomic_DNA"/>
</dbReference>
<dbReference type="OrthoDB" id="2219495at2759"/>
<feature type="region of interest" description="Disordered" evidence="6">
    <location>
        <begin position="439"/>
        <end position="466"/>
    </location>
</feature>
<dbReference type="InterPro" id="IPR006076">
    <property type="entry name" value="FAD-dep_OxRdtase"/>
</dbReference>
<comment type="similarity">
    <text evidence="2">Belongs to the MSOX/MTOX family.</text>
</comment>
<keyword evidence="4" id="KW-0274">FAD</keyword>
<keyword evidence="3" id="KW-0285">Flavoprotein</keyword>
<evidence type="ECO:0000313" key="8">
    <source>
        <dbReference type="EMBL" id="KAF2478913.1"/>
    </source>
</evidence>
<dbReference type="SUPFAM" id="SSF51905">
    <property type="entry name" value="FAD/NAD(P)-binding domain"/>
    <property type="match status" value="1"/>
</dbReference>
<sequence>MSHWITGQGVSAKAKGSDEPSVLIVGAGTFGTSTAYHLAQTYHDTSKVTIVDRATSPPKPAAGVDINRIIRTDYASSFYNNLAYEAWHAWFWSMELQAYFHQTGWLMMDDSKDSSLSNAIRQQYRDRGSDPTEDLSLDDLPQQWGGVLEGTDTKGFGTAYFSPEVGWCDAAGATHNFMQAAEKKGINRVNAGVARILLDEGNSRVVGVETTDGQELRADKVVIAAGAWTSSLLSPLEDTLQVSSRDRIENQLRTIGVLQIYYPVSDEEIRRFEEHKVPVIIYGQEGEVVPPHSKNKLLKYTHNHSFTNTVTTPSGAKVTCPAGSTYESQLNDIPDALKHEAETGILSRLLPTFTKGKKADHWRICYDARTPTEDFLICKYPHGNLSGLYIATGGSSHAYKFLPNIGKYIVNVLEDRSNGEEKDKAWAWKAYGWDVREKSPEHPKLGAWTPKRELRDIGSGAAQSKL</sequence>
<dbReference type="GO" id="GO:0051698">
    <property type="term" value="F:saccharopine oxidase activity"/>
    <property type="evidence" value="ECO:0007669"/>
    <property type="project" value="TreeGrafter"/>
</dbReference>
<evidence type="ECO:0000256" key="1">
    <source>
        <dbReference type="ARBA" id="ARBA00001974"/>
    </source>
</evidence>
<accession>A0A6A6PH24</accession>
<dbReference type="InterPro" id="IPR045170">
    <property type="entry name" value="MTOX"/>
</dbReference>
<dbReference type="GeneID" id="54472766"/>
<keyword evidence="5" id="KW-0560">Oxidoreductase</keyword>
<feature type="domain" description="FAD dependent oxidoreductase" evidence="7">
    <location>
        <begin position="22"/>
        <end position="410"/>
    </location>
</feature>
<dbReference type="InterPro" id="IPR036188">
    <property type="entry name" value="FAD/NAD-bd_sf"/>
</dbReference>
<name>A0A6A6PH24_9PEZI</name>
<proteinExistence type="inferred from homology"/>
<evidence type="ECO:0000256" key="3">
    <source>
        <dbReference type="ARBA" id="ARBA00022630"/>
    </source>
</evidence>
<dbReference type="Gene3D" id="3.30.9.10">
    <property type="entry name" value="D-Amino Acid Oxidase, subunit A, domain 2"/>
    <property type="match status" value="1"/>
</dbReference>
<dbReference type="Gene3D" id="3.50.50.60">
    <property type="entry name" value="FAD/NAD(P)-binding domain"/>
    <property type="match status" value="1"/>
</dbReference>
<reference evidence="8" key="1">
    <citation type="journal article" date="2020" name="Stud. Mycol.">
        <title>101 Dothideomycetes genomes: a test case for predicting lifestyles and emergence of pathogens.</title>
        <authorList>
            <person name="Haridas S."/>
            <person name="Albert R."/>
            <person name="Binder M."/>
            <person name="Bloem J."/>
            <person name="Labutti K."/>
            <person name="Salamov A."/>
            <person name="Andreopoulos B."/>
            <person name="Baker S."/>
            <person name="Barry K."/>
            <person name="Bills G."/>
            <person name="Bluhm B."/>
            <person name="Cannon C."/>
            <person name="Castanera R."/>
            <person name="Culley D."/>
            <person name="Daum C."/>
            <person name="Ezra D."/>
            <person name="Gonzalez J."/>
            <person name="Henrissat B."/>
            <person name="Kuo A."/>
            <person name="Liang C."/>
            <person name="Lipzen A."/>
            <person name="Lutzoni F."/>
            <person name="Magnuson J."/>
            <person name="Mondo S."/>
            <person name="Nolan M."/>
            <person name="Ohm R."/>
            <person name="Pangilinan J."/>
            <person name="Park H.-J."/>
            <person name="Ramirez L."/>
            <person name="Alfaro M."/>
            <person name="Sun H."/>
            <person name="Tritt A."/>
            <person name="Yoshinaga Y."/>
            <person name="Zwiers L.-H."/>
            <person name="Turgeon B."/>
            <person name="Goodwin S."/>
            <person name="Spatafora J."/>
            <person name="Crous P."/>
            <person name="Grigoriev I."/>
        </authorList>
    </citation>
    <scope>NUCLEOTIDE SEQUENCE</scope>
    <source>
        <strain evidence="8">CBS 113389</strain>
    </source>
</reference>
<evidence type="ECO:0000256" key="5">
    <source>
        <dbReference type="ARBA" id="ARBA00023002"/>
    </source>
</evidence>
<organism evidence="8 9">
    <name type="scientific">Neohortaea acidophila</name>
    <dbReference type="NCBI Taxonomy" id="245834"/>
    <lineage>
        <taxon>Eukaryota</taxon>
        <taxon>Fungi</taxon>
        <taxon>Dikarya</taxon>
        <taxon>Ascomycota</taxon>
        <taxon>Pezizomycotina</taxon>
        <taxon>Dothideomycetes</taxon>
        <taxon>Dothideomycetidae</taxon>
        <taxon>Mycosphaerellales</taxon>
        <taxon>Teratosphaeriaceae</taxon>
        <taxon>Neohortaea</taxon>
    </lineage>
</organism>
<dbReference type="RefSeq" id="XP_033585483.1">
    <property type="nucleotide sequence ID" value="XM_033731764.1"/>
</dbReference>
<evidence type="ECO:0000256" key="6">
    <source>
        <dbReference type="SAM" id="MobiDB-lite"/>
    </source>
</evidence>
<dbReference type="PANTHER" id="PTHR10961">
    <property type="entry name" value="PEROXISOMAL SARCOSINE OXIDASE"/>
    <property type="match status" value="1"/>
</dbReference>
<evidence type="ECO:0000259" key="7">
    <source>
        <dbReference type="Pfam" id="PF01266"/>
    </source>
</evidence>
<dbReference type="PANTHER" id="PTHR10961:SF37">
    <property type="entry name" value="FAD DEPENDENT OXIDOREDUCTASE DOMAIN-CONTAINING PROTEIN"/>
    <property type="match status" value="1"/>
</dbReference>
<dbReference type="GO" id="GO:0008115">
    <property type="term" value="F:sarcosine oxidase activity"/>
    <property type="evidence" value="ECO:0007669"/>
    <property type="project" value="TreeGrafter"/>
</dbReference>
<dbReference type="AlphaFoldDB" id="A0A6A6PH24"/>
<evidence type="ECO:0000256" key="4">
    <source>
        <dbReference type="ARBA" id="ARBA00022827"/>
    </source>
</evidence>
<evidence type="ECO:0000256" key="2">
    <source>
        <dbReference type="ARBA" id="ARBA00010989"/>
    </source>
</evidence>
<comment type="cofactor">
    <cofactor evidence="1">
        <name>FAD</name>
        <dbReference type="ChEBI" id="CHEBI:57692"/>
    </cofactor>
</comment>
<dbReference type="Pfam" id="PF01266">
    <property type="entry name" value="DAO"/>
    <property type="match status" value="1"/>
</dbReference>
<dbReference type="GO" id="GO:0050660">
    <property type="term" value="F:flavin adenine dinucleotide binding"/>
    <property type="evidence" value="ECO:0007669"/>
    <property type="project" value="InterPro"/>
</dbReference>
<feature type="compositionally biased region" description="Basic and acidic residues" evidence="6">
    <location>
        <begin position="439"/>
        <end position="456"/>
    </location>
</feature>
<gene>
    <name evidence="8" type="ORF">BDY17DRAFT_258339</name>
</gene>